<feature type="chain" id="PRO_5028880801" description="AA9 family lytic polysaccharide monooxygenase" evidence="16">
    <location>
        <begin position="20"/>
        <end position="362"/>
    </location>
</feature>
<keyword evidence="10 15" id="KW-1015">Disulfide bond</keyword>
<dbReference type="GO" id="GO:0030248">
    <property type="term" value="F:cellulose binding"/>
    <property type="evidence" value="ECO:0007669"/>
    <property type="project" value="UniProtKB-UniRule"/>
</dbReference>
<keyword evidence="12 15" id="KW-0624">Polysaccharide degradation</keyword>
<evidence type="ECO:0000256" key="1">
    <source>
        <dbReference type="ARBA" id="ARBA00001973"/>
    </source>
</evidence>
<dbReference type="GO" id="GO:0008810">
    <property type="term" value="F:cellulase activity"/>
    <property type="evidence" value="ECO:0007669"/>
    <property type="project" value="UniProtKB-UniRule"/>
</dbReference>
<dbReference type="EC" id="1.14.99.56" evidence="15"/>
<evidence type="ECO:0000256" key="5">
    <source>
        <dbReference type="ARBA" id="ARBA00022729"/>
    </source>
</evidence>
<accession>A0A7C8VCJ8</accession>
<dbReference type="GO" id="GO:0004497">
    <property type="term" value="F:monooxygenase activity"/>
    <property type="evidence" value="ECO:0007669"/>
    <property type="project" value="UniProtKB-KW"/>
</dbReference>
<evidence type="ECO:0000256" key="9">
    <source>
        <dbReference type="ARBA" id="ARBA00023033"/>
    </source>
</evidence>
<comment type="catalytic activity">
    <reaction evidence="14 15">
        <text>[(1-&gt;4)-beta-D-glucosyl]n+m + reduced acceptor + O2 = 4-dehydro-beta-D-glucosyl-[(1-&gt;4)-beta-D-glucosyl]n-1 + [(1-&gt;4)-beta-D-glucosyl]m + acceptor + H2O.</text>
        <dbReference type="EC" id="1.14.99.56"/>
    </reaction>
</comment>
<comment type="similarity">
    <text evidence="13">Belongs to the polysaccharide monooxygenase AA9 family.</text>
</comment>
<dbReference type="GO" id="GO:0046872">
    <property type="term" value="F:metal ion binding"/>
    <property type="evidence" value="ECO:0007669"/>
    <property type="project" value="UniProtKB-KW"/>
</dbReference>
<evidence type="ECO:0000256" key="6">
    <source>
        <dbReference type="ARBA" id="ARBA00023001"/>
    </source>
</evidence>
<comment type="domain">
    <text evidence="15">Has a modular structure: an endo-beta-1,4-glucanase catalytic module at the N-terminus, a linker rich in serines and threonines, and a C-terminal carbohydrate-binding module (CBM).</text>
</comment>
<evidence type="ECO:0000256" key="15">
    <source>
        <dbReference type="RuleBase" id="RU368122"/>
    </source>
</evidence>
<evidence type="ECO:0000256" key="3">
    <source>
        <dbReference type="ARBA" id="ARBA00022525"/>
    </source>
</evidence>
<comment type="cofactor">
    <cofactor evidence="1">
        <name>Cu(2+)</name>
        <dbReference type="ChEBI" id="CHEBI:29036"/>
    </cofactor>
</comment>
<feature type="signal peptide" evidence="16">
    <location>
        <begin position="1"/>
        <end position="19"/>
    </location>
</feature>
<dbReference type="GO" id="GO:0030245">
    <property type="term" value="P:cellulose catabolic process"/>
    <property type="evidence" value="ECO:0007669"/>
    <property type="project" value="UniProtKB-UniRule"/>
</dbReference>
<keyword evidence="3 15" id="KW-0964">Secreted</keyword>
<dbReference type="SUPFAM" id="SSF57180">
    <property type="entry name" value="Cellulose-binding domain"/>
    <property type="match status" value="1"/>
</dbReference>
<evidence type="ECO:0000313" key="19">
    <source>
        <dbReference type="Proteomes" id="UP000474640"/>
    </source>
</evidence>
<keyword evidence="4" id="KW-0479">Metal-binding</keyword>
<dbReference type="PANTHER" id="PTHR33353:SF9">
    <property type="entry name" value="ENDOGLUCANASE II"/>
    <property type="match status" value="1"/>
</dbReference>
<dbReference type="InterPro" id="IPR049892">
    <property type="entry name" value="AA9"/>
</dbReference>
<dbReference type="PANTHER" id="PTHR33353">
    <property type="entry name" value="PUTATIVE (AFU_ORTHOLOGUE AFUA_1G12560)-RELATED"/>
    <property type="match status" value="1"/>
</dbReference>
<evidence type="ECO:0000256" key="7">
    <source>
        <dbReference type="ARBA" id="ARBA00023002"/>
    </source>
</evidence>
<gene>
    <name evidence="18" type="ORF">TWF970_005945</name>
</gene>
<keyword evidence="6 15" id="KW-0136">Cellulose degradation</keyword>
<dbReference type="CDD" id="cd21175">
    <property type="entry name" value="LPMO_AA9"/>
    <property type="match status" value="1"/>
</dbReference>
<evidence type="ECO:0000256" key="14">
    <source>
        <dbReference type="ARBA" id="ARBA00045077"/>
    </source>
</evidence>
<evidence type="ECO:0000256" key="11">
    <source>
        <dbReference type="ARBA" id="ARBA00023277"/>
    </source>
</evidence>
<dbReference type="PROSITE" id="PS51164">
    <property type="entry name" value="CBM1_2"/>
    <property type="match status" value="1"/>
</dbReference>
<keyword evidence="8" id="KW-0186">Copper</keyword>
<evidence type="ECO:0000256" key="10">
    <source>
        <dbReference type="ARBA" id="ARBA00023157"/>
    </source>
</evidence>
<dbReference type="GO" id="GO:0005576">
    <property type="term" value="C:extracellular region"/>
    <property type="evidence" value="ECO:0007669"/>
    <property type="project" value="UniProtKB-SubCell"/>
</dbReference>
<dbReference type="Gene3D" id="2.70.50.70">
    <property type="match status" value="1"/>
</dbReference>
<keyword evidence="5 16" id="KW-0732">Signal</keyword>
<evidence type="ECO:0000256" key="8">
    <source>
        <dbReference type="ARBA" id="ARBA00023008"/>
    </source>
</evidence>
<organism evidence="18 19">
    <name type="scientific">Orbilia oligospora</name>
    <name type="common">Nematode-trapping fungus</name>
    <name type="synonym">Arthrobotrys oligospora</name>
    <dbReference type="NCBI Taxonomy" id="2813651"/>
    <lineage>
        <taxon>Eukaryota</taxon>
        <taxon>Fungi</taxon>
        <taxon>Dikarya</taxon>
        <taxon>Ascomycota</taxon>
        <taxon>Pezizomycotina</taxon>
        <taxon>Orbiliomycetes</taxon>
        <taxon>Orbiliales</taxon>
        <taxon>Orbiliaceae</taxon>
        <taxon>Orbilia</taxon>
    </lineage>
</organism>
<evidence type="ECO:0000256" key="16">
    <source>
        <dbReference type="SAM" id="SignalP"/>
    </source>
</evidence>
<dbReference type="InterPro" id="IPR000254">
    <property type="entry name" value="CBD"/>
</dbReference>
<name>A0A7C8VCJ8_ORBOL</name>
<evidence type="ECO:0000313" key="18">
    <source>
        <dbReference type="EMBL" id="KAF3277081.1"/>
    </source>
</evidence>
<dbReference type="Pfam" id="PF00734">
    <property type="entry name" value="CBM_1"/>
    <property type="match status" value="1"/>
</dbReference>
<evidence type="ECO:0000256" key="4">
    <source>
        <dbReference type="ARBA" id="ARBA00022723"/>
    </source>
</evidence>
<dbReference type="EMBL" id="JAABOJ010000030">
    <property type="protein sequence ID" value="KAF3277081.1"/>
    <property type="molecule type" value="Genomic_DNA"/>
</dbReference>
<keyword evidence="9" id="KW-0503">Monooxygenase</keyword>
<comment type="subcellular location">
    <subcellularLocation>
        <location evidence="2 15">Secreted</location>
    </subcellularLocation>
</comment>
<keyword evidence="11 15" id="KW-0119">Carbohydrate metabolism</keyword>
<dbReference type="InterPro" id="IPR005103">
    <property type="entry name" value="AA9_LPMO"/>
</dbReference>
<dbReference type="PROSITE" id="PS00562">
    <property type="entry name" value="CBM1_1"/>
    <property type="match status" value="1"/>
</dbReference>
<dbReference type="OrthoDB" id="3238762at2759"/>
<dbReference type="InterPro" id="IPR035971">
    <property type="entry name" value="CBD_sf"/>
</dbReference>
<sequence length="362" mass="37024">MKFLLASALLGASQVAGHAIWQDLWINGVDQGSVCVRMPPGNSPVTDPASTNIRCNVGGGSGIASKCGIKAGDQVTVEMHQQIGDRSCSMEGIGGAHWGPVMVYLSKVDDASTADGSGGWFKIYQDSWAKYPTGDGSSDWWGTKDMNYCCGKLSFNIPTNIPSGDYLLRAEALALHAAQSPPPNGAQFYMSCYQLTITGGSGSVPPTVNFPGAYSANDPGIFINIYQSLSTYIAPGPTVIPGGATKSPNVLAFSGNCVATSTVVGGGTNPTTAATTTAVRTSTTSAGTVRTSTTTARTTTTTARTTTSAAATTRTTTTAGNTGCSSPLYGQCGGIGYTGCTSCASGSKCSVLNDYYSQCVSA</sequence>
<dbReference type="Pfam" id="PF03443">
    <property type="entry name" value="AA9"/>
    <property type="match status" value="1"/>
</dbReference>
<reference evidence="18 19" key="1">
    <citation type="submission" date="2020-01" db="EMBL/GenBank/DDBJ databases">
        <authorList>
            <person name="Palmer J.M."/>
        </authorList>
    </citation>
    <scope>NUCLEOTIDE SEQUENCE [LARGE SCALE GENOMIC DNA]</scope>
    <source>
        <strain evidence="18 19">TWF970</strain>
    </source>
</reference>
<evidence type="ECO:0000259" key="17">
    <source>
        <dbReference type="PROSITE" id="PS51164"/>
    </source>
</evidence>
<proteinExistence type="inferred from homology"/>
<protein>
    <recommendedName>
        <fullName evidence="15">AA9 family lytic polysaccharide monooxygenase</fullName>
        <ecNumber evidence="15">1.14.99.56</ecNumber>
    </recommendedName>
    <alternativeName>
        <fullName evidence="15">Endo-beta-1,4-glucanase</fullName>
    </alternativeName>
    <alternativeName>
        <fullName evidence="15">Glycosyl hydrolase 61 family protein</fullName>
    </alternativeName>
</protein>
<comment type="caution">
    <text evidence="18">The sequence shown here is derived from an EMBL/GenBank/DDBJ whole genome shotgun (WGS) entry which is preliminary data.</text>
</comment>
<evidence type="ECO:0000256" key="2">
    <source>
        <dbReference type="ARBA" id="ARBA00004613"/>
    </source>
</evidence>
<dbReference type="SMART" id="SM00236">
    <property type="entry name" value="fCBD"/>
    <property type="match status" value="1"/>
</dbReference>
<comment type="function">
    <text evidence="15">Lytic polysaccharide monooxygenase (LMPO) that depolymerizes crystalline and amorphous polysaccharides via the oxidation of scissile alpha- or beta-(1-4)-glycosidic bonds, yielding C1 and/or C4 oxidation products. Catalysis by LPMOs requires the reduction of the active-site copper from Cu(II) to Cu(I) by a reducing agent and H(2)O(2) or O(2) as a cosubstrate.</text>
</comment>
<dbReference type="Proteomes" id="UP000474640">
    <property type="component" value="Unassembled WGS sequence"/>
</dbReference>
<dbReference type="AlphaFoldDB" id="A0A7C8VCJ8"/>
<keyword evidence="7" id="KW-0560">Oxidoreductase</keyword>
<evidence type="ECO:0000256" key="12">
    <source>
        <dbReference type="ARBA" id="ARBA00023326"/>
    </source>
</evidence>
<evidence type="ECO:0000256" key="13">
    <source>
        <dbReference type="ARBA" id="ARBA00044502"/>
    </source>
</evidence>
<feature type="domain" description="CBM1" evidence="17">
    <location>
        <begin position="324"/>
        <end position="360"/>
    </location>
</feature>